<organism evidence="2 3">
    <name type="scientific">Allochromatium tepidum</name>
    <dbReference type="NCBI Taxonomy" id="553982"/>
    <lineage>
        <taxon>Bacteria</taxon>
        <taxon>Pseudomonadati</taxon>
        <taxon>Pseudomonadota</taxon>
        <taxon>Gammaproteobacteria</taxon>
        <taxon>Chromatiales</taxon>
        <taxon>Chromatiaceae</taxon>
        <taxon>Allochromatium</taxon>
    </lineage>
</organism>
<gene>
    <name evidence="2" type="ORF">Atep_19540</name>
</gene>
<feature type="transmembrane region" description="Helical" evidence="1">
    <location>
        <begin position="20"/>
        <end position="39"/>
    </location>
</feature>
<protein>
    <recommendedName>
        <fullName evidence="4">Transposase</fullName>
    </recommendedName>
</protein>
<evidence type="ECO:0008006" key="4">
    <source>
        <dbReference type="Google" id="ProtNLM"/>
    </source>
</evidence>
<dbReference type="Proteomes" id="UP000680679">
    <property type="component" value="Chromosome"/>
</dbReference>
<proteinExistence type="predicted"/>
<sequence>MSETLLEFSEQSNPKQTFHSLLNLLNPILVGKFFNLFSIKKEKWRNVRRNKFALKSFVDLFCWQYAIRLTMPHGLKHDFFTRCPITIWLKKPATFDLNTLIILVNNFNRY</sequence>
<accession>A0ABN6GCV3</accession>
<evidence type="ECO:0000313" key="2">
    <source>
        <dbReference type="EMBL" id="BCU07277.1"/>
    </source>
</evidence>
<evidence type="ECO:0000313" key="3">
    <source>
        <dbReference type="Proteomes" id="UP000680679"/>
    </source>
</evidence>
<keyword evidence="1" id="KW-1133">Transmembrane helix</keyword>
<dbReference type="EMBL" id="AP024563">
    <property type="protein sequence ID" value="BCU07277.1"/>
    <property type="molecule type" value="Genomic_DNA"/>
</dbReference>
<evidence type="ECO:0000256" key="1">
    <source>
        <dbReference type="SAM" id="Phobius"/>
    </source>
</evidence>
<name>A0ABN6GCV3_9GAMM</name>
<keyword evidence="1" id="KW-0472">Membrane</keyword>
<reference evidence="2 3" key="1">
    <citation type="submission" date="2021-04" db="EMBL/GenBank/DDBJ databases">
        <title>Complete genome sequencing of Allochromatium tepidum strain NZ.</title>
        <authorList>
            <person name="Tsukatani Y."/>
            <person name="Mori H."/>
        </authorList>
    </citation>
    <scope>NUCLEOTIDE SEQUENCE [LARGE SCALE GENOMIC DNA]</scope>
    <source>
        <strain evidence="2 3">NZ</strain>
    </source>
</reference>
<keyword evidence="1" id="KW-0812">Transmembrane</keyword>
<keyword evidence="3" id="KW-1185">Reference proteome</keyword>